<dbReference type="EMBL" id="CAAKMV010000174">
    <property type="protein sequence ID" value="VIO63332.1"/>
    <property type="molecule type" value="Genomic_DNA"/>
</dbReference>
<protein>
    <submittedName>
        <fullName evidence="3">Uncharacterized protein</fullName>
    </submittedName>
</protein>
<accession>A0A4E9EL68</accession>
<evidence type="ECO:0000313" key="2">
    <source>
        <dbReference type="EMBL" id="CAG1970007.1"/>
    </source>
</evidence>
<reference evidence="2" key="2">
    <citation type="submission" date="2021-03" db="EMBL/GenBank/DDBJ databases">
        <authorList>
            <person name="Alouane T."/>
            <person name="Langin T."/>
            <person name="Bonhomme L."/>
        </authorList>
    </citation>
    <scope>NUCLEOTIDE SEQUENCE</scope>
    <source>
        <strain evidence="2">MDC_Fg202</strain>
    </source>
</reference>
<dbReference type="EMBL" id="CAJPIJ010000079">
    <property type="protein sequence ID" value="CAG1970007.1"/>
    <property type="molecule type" value="Genomic_DNA"/>
</dbReference>
<dbReference type="AlphaFoldDB" id="A0A4E9EL68"/>
<reference evidence="3" key="1">
    <citation type="submission" date="2019-04" db="EMBL/GenBank/DDBJ databases">
        <authorList>
            <person name="Melise S."/>
            <person name="Noan J."/>
            <person name="Okalmin O."/>
        </authorList>
    </citation>
    <scope>NUCLEOTIDE SEQUENCE</scope>
    <source>
        <strain evidence="3">FN9</strain>
    </source>
</reference>
<organism evidence="3">
    <name type="scientific">Gibberella zeae</name>
    <name type="common">Wheat head blight fungus</name>
    <name type="synonym">Fusarium graminearum</name>
    <dbReference type="NCBI Taxonomy" id="5518"/>
    <lineage>
        <taxon>Eukaryota</taxon>
        <taxon>Fungi</taxon>
        <taxon>Dikarya</taxon>
        <taxon>Ascomycota</taxon>
        <taxon>Pezizomycotina</taxon>
        <taxon>Sordariomycetes</taxon>
        <taxon>Hypocreomycetidae</taxon>
        <taxon>Hypocreales</taxon>
        <taxon>Nectriaceae</taxon>
        <taxon>Fusarium</taxon>
    </lineage>
</organism>
<sequence length="76" mass="8877">MGMTSFHAFFLRRSKDTPFTRFQSAVEKRKKRRRQEERAATAYAGVKKKTRAKKPKPEPEPTGLEEIMNKINPPSR</sequence>
<evidence type="ECO:0000313" key="3">
    <source>
        <dbReference type="EMBL" id="VIO63332.1"/>
    </source>
</evidence>
<dbReference type="Proteomes" id="UP000746612">
    <property type="component" value="Unassembled WGS sequence"/>
</dbReference>
<proteinExistence type="predicted"/>
<name>A0A4E9EL68_GIBZA</name>
<gene>
    <name evidence="3" type="ORF">FUG_LOCUS511848</name>
    <name evidence="2" type="ORF">MDCFG202_LOCUS81781</name>
</gene>
<evidence type="ECO:0000256" key="1">
    <source>
        <dbReference type="SAM" id="MobiDB-lite"/>
    </source>
</evidence>
<feature type="region of interest" description="Disordered" evidence="1">
    <location>
        <begin position="22"/>
        <end position="76"/>
    </location>
</feature>